<name>A0A1R3R6B6_ASPC5</name>
<feature type="transmembrane region" description="Helical" evidence="1">
    <location>
        <begin position="42"/>
        <end position="62"/>
    </location>
</feature>
<organism evidence="2 3">
    <name type="scientific">Aspergillus carbonarius (strain ITEM 5010)</name>
    <dbReference type="NCBI Taxonomy" id="602072"/>
    <lineage>
        <taxon>Eukaryota</taxon>
        <taxon>Fungi</taxon>
        <taxon>Dikarya</taxon>
        <taxon>Ascomycota</taxon>
        <taxon>Pezizomycotina</taxon>
        <taxon>Eurotiomycetes</taxon>
        <taxon>Eurotiomycetidae</taxon>
        <taxon>Eurotiales</taxon>
        <taxon>Aspergillaceae</taxon>
        <taxon>Aspergillus</taxon>
        <taxon>Aspergillus subgen. Circumdati</taxon>
    </lineage>
</organism>
<reference evidence="3" key="1">
    <citation type="journal article" date="2017" name="Genome Biol.">
        <title>Comparative genomics reveals high biological diversity and specific adaptations in the industrially and medically important fungal genus Aspergillus.</title>
        <authorList>
            <person name="de Vries R.P."/>
            <person name="Riley R."/>
            <person name="Wiebenga A."/>
            <person name="Aguilar-Osorio G."/>
            <person name="Amillis S."/>
            <person name="Uchima C.A."/>
            <person name="Anderluh G."/>
            <person name="Asadollahi M."/>
            <person name="Askin M."/>
            <person name="Barry K."/>
            <person name="Battaglia E."/>
            <person name="Bayram O."/>
            <person name="Benocci T."/>
            <person name="Braus-Stromeyer S.A."/>
            <person name="Caldana C."/>
            <person name="Canovas D."/>
            <person name="Cerqueira G.C."/>
            <person name="Chen F."/>
            <person name="Chen W."/>
            <person name="Choi C."/>
            <person name="Clum A."/>
            <person name="Dos Santos R.A."/>
            <person name="Damasio A.R."/>
            <person name="Diallinas G."/>
            <person name="Emri T."/>
            <person name="Fekete E."/>
            <person name="Flipphi M."/>
            <person name="Freyberg S."/>
            <person name="Gallo A."/>
            <person name="Gournas C."/>
            <person name="Habgood R."/>
            <person name="Hainaut M."/>
            <person name="Harispe M.L."/>
            <person name="Henrissat B."/>
            <person name="Hilden K.S."/>
            <person name="Hope R."/>
            <person name="Hossain A."/>
            <person name="Karabika E."/>
            <person name="Karaffa L."/>
            <person name="Karanyi Z."/>
            <person name="Krasevec N."/>
            <person name="Kuo A."/>
            <person name="Kusch H."/>
            <person name="LaButti K."/>
            <person name="Lagendijk E.L."/>
            <person name="Lapidus A."/>
            <person name="Levasseur A."/>
            <person name="Lindquist E."/>
            <person name="Lipzen A."/>
            <person name="Logrieco A.F."/>
            <person name="MacCabe A."/>
            <person name="Maekelae M.R."/>
            <person name="Malavazi I."/>
            <person name="Melin P."/>
            <person name="Meyer V."/>
            <person name="Mielnichuk N."/>
            <person name="Miskei M."/>
            <person name="Molnar A.P."/>
            <person name="Mule G."/>
            <person name="Ngan C.Y."/>
            <person name="Orejas M."/>
            <person name="Orosz E."/>
            <person name="Ouedraogo J.P."/>
            <person name="Overkamp K.M."/>
            <person name="Park H.-S."/>
            <person name="Perrone G."/>
            <person name="Piumi F."/>
            <person name="Punt P.J."/>
            <person name="Ram A.F."/>
            <person name="Ramon A."/>
            <person name="Rauscher S."/>
            <person name="Record E."/>
            <person name="Riano-Pachon D.M."/>
            <person name="Robert V."/>
            <person name="Roehrig J."/>
            <person name="Ruller R."/>
            <person name="Salamov A."/>
            <person name="Salih N.S."/>
            <person name="Samson R.A."/>
            <person name="Sandor E."/>
            <person name="Sanguinetti M."/>
            <person name="Schuetze T."/>
            <person name="Sepcic K."/>
            <person name="Shelest E."/>
            <person name="Sherlock G."/>
            <person name="Sophianopoulou V."/>
            <person name="Squina F.M."/>
            <person name="Sun H."/>
            <person name="Susca A."/>
            <person name="Todd R.B."/>
            <person name="Tsang A."/>
            <person name="Unkles S.E."/>
            <person name="van de Wiele N."/>
            <person name="van Rossen-Uffink D."/>
            <person name="Oliveira J.V."/>
            <person name="Vesth T.C."/>
            <person name="Visser J."/>
            <person name="Yu J.-H."/>
            <person name="Zhou M."/>
            <person name="Andersen M.R."/>
            <person name="Archer D.B."/>
            <person name="Baker S.E."/>
            <person name="Benoit I."/>
            <person name="Brakhage A.A."/>
            <person name="Braus G.H."/>
            <person name="Fischer R."/>
            <person name="Frisvad J.C."/>
            <person name="Goldman G.H."/>
            <person name="Houbraken J."/>
            <person name="Oakley B."/>
            <person name="Pocsi I."/>
            <person name="Scazzocchio C."/>
            <person name="Seiboth B."/>
            <person name="vanKuyk P.A."/>
            <person name="Wortman J."/>
            <person name="Dyer P.S."/>
            <person name="Grigoriev I.V."/>
        </authorList>
    </citation>
    <scope>NUCLEOTIDE SEQUENCE [LARGE SCALE GENOMIC DNA]</scope>
    <source>
        <strain evidence="3">ITEM 5010</strain>
    </source>
</reference>
<sequence length="102" mass="11381">MTISEVLSKSFYTILIAIYLIPIITLPLLPRIWPHFNRAQRCMVCFIEIWWICSSVIFILAANKTTTVSSVRGLMKAMTDSGVEGVPTGRQRALNLGPVGEL</sequence>
<gene>
    <name evidence="2" type="ORF">ASPCADRAFT_135513</name>
</gene>
<dbReference type="VEuPathDB" id="FungiDB:ASPCADRAFT_135513"/>
<evidence type="ECO:0000313" key="3">
    <source>
        <dbReference type="Proteomes" id="UP000188318"/>
    </source>
</evidence>
<keyword evidence="1" id="KW-1133">Transmembrane helix</keyword>
<keyword evidence="1" id="KW-0472">Membrane</keyword>
<evidence type="ECO:0000313" key="2">
    <source>
        <dbReference type="EMBL" id="OOF90017.1"/>
    </source>
</evidence>
<dbReference type="AlphaFoldDB" id="A0A1R3R6B6"/>
<keyword evidence="3" id="KW-1185">Reference proteome</keyword>
<proteinExistence type="predicted"/>
<feature type="transmembrane region" description="Helical" evidence="1">
    <location>
        <begin position="12"/>
        <end position="30"/>
    </location>
</feature>
<keyword evidence="1" id="KW-0812">Transmembrane</keyword>
<evidence type="ECO:0000256" key="1">
    <source>
        <dbReference type="SAM" id="Phobius"/>
    </source>
</evidence>
<dbReference type="Proteomes" id="UP000188318">
    <property type="component" value="Unassembled WGS sequence"/>
</dbReference>
<accession>A0A1R3R6B6</accession>
<dbReference type="EMBL" id="KV907616">
    <property type="protein sequence ID" value="OOF90017.1"/>
    <property type="molecule type" value="Genomic_DNA"/>
</dbReference>
<protein>
    <submittedName>
        <fullName evidence="2">Uncharacterized protein</fullName>
    </submittedName>
</protein>